<organism evidence="2 3">
    <name type="scientific">Handroanthus impetiginosus</name>
    <dbReference type="NCBI Taxonomy" id="429701"/>
    <lineage>
        <taxon>Eukaryota</taxon>
        <taxon>Viridiplantae</taxon>
        <taxon>Streptophyta</taxon>
        <taxon>Embryophyta</taxon>
        <taxon>Tracheophyta</taxon>
        <taxon>Spermatophyta</taxon>
        <taxon>Magnoliopsida</taxon>
        <taxon>eudicotyledons</taxon>
        <taxon>Gunneridae</taxon>
        <taxon>Pentapetalae</taxon>
        <taxon>asterids</taxon>
        <taxon>lamiids</taxon>
        <taxon>Lamiales</taxon>
        <taxon>Bignoniaceae</taxon>
        <taxon>Crescentiina</taxon>
        <taxon>Tabebuia alliance</taxon>
        <taxon>Handroanthus</taxon>
    </lineage>
</organism>
<dbReference type="PANTHER" id="PTHR36740">
    <property type="entry name" value="PRC DOMAIN-CONTAINING PROTEIN"/>
    <property type="match status" value="1"/>
</dbReference>
<accession>A0A2G9HV21</accession>
<proteinExistence type="predicted"/>
<dbReference type="OrthoDB" id="539916at2759"/>
<evidence type="ECO:0000313" key="2">
    <source>
        <dbReference type="EMBL" id="PIN21366.1"/>
    </source>
</evidence>
<dbReference type="EMBL" id="NKXS01000950">
    <property type="protein sequence ID" value="PIN21366.1"/>
    <property type="molecule type" value="Genomic_DNA"/>
</dbReference>
<evidence type="ECO:0000256" key="1">
    <source>
        <dbReference type="SAM" id="MobiDB-lite"/>
    </source>
</evidence>
<sequence length="390" mass="44178">MCDCLPSIKFSPQNSVKTHKFWFTTCFKLPKYLTCSILDSTKSSISINSTRDWGAIPFTSNEHLYEELDFGLLEKEEVPELRLRRDQQRKKDESGIEEPAGESEIDEEADDLSIGETSKFRGQEKDNKLVKEDGISKPQGLDCKLDELERHQVRCAVEVAKGRGQMVRRSNIMAKQVISISSALSLGFVSQLWVDTSSWVVIGVEVRPNLLSGDFERFLLKEIRQVGDVILIKDENVIEDGLKLVGLDTLVGYTVVTPSRQRVGKVRGYTFDINSGLVESLEIDSFGISVIPASLVSTYALFVEDVVEVLSDIVVVRETAVSRIQRLTKGFWDGRNAGTSNNDFEEQLEVYGNLDPADYSGRRHRNLPSQKIRRKIRKRADDWELPMDYM</sequence>
<feature type="region of interest" description="Disordered" evidence="1">
    <location>
        <begin position="84"/>
        <end position="110"/>
    </location>
</feature>
<dbReference type="SUPFAM" id="SSF50346">
    <property type="entry name" value="PRC-barrel domain"/>
    <property type="match status" value="2"/>
</dbReference>
<comment type="caution">
    <text evidence="2">The sequence shown here is derived from an EMBL/GenBank/DDBJ whole genome shotgun (WGS) entry which is preliminary data.</text>
</comment>
<name>A0A2G9HV21_9LAMI</name>
<keyword evidence="3" id="KW-1185">Reference proteome</keyword>
<dbReference type="Gene3D" id="2.30.30.240">
    <property type="entry name" value="PRC-barrel domain"/>
    <property type="match status" value="1"/>
</dbReference>
<dbReference type="AlphaFoldDB" id="A0A2G9HV21"/>
<protein>
    <recommendedName>
        <fullName evidence="4">PRC-barrel domain-containing protein</fullName>
    </recommendedName>
</protein>
<gene>
    <name evidence="2" type="ORF">CDL12_05911</name>
</gene>
<reference evidence="3" key="1">
    <citation type="journal article" date="2018" name="Gigascience">
        <title>Genome assembly of the Pink Ipe (Handroanthus impetiginosus, Bignoniaceae), a highly valued, ecologically keystone Neotropical timber forest tree.</title>
        <authorList>
            <person name="Silva-Junior O.B."/>
            <person name="Grattapaglia D."/>
            <person name="Novaes E."/>
            <person name="Collevatti R.G."/>
        </authorList>
    </citation>
    <scope>NUCLEOTIDE SEQUENCE [LARGE SCALE GENOMIC DNA]</scope>
    <source>
        <strain evidence="3">cv. UFG-1</strain>
    </source>
</reference>
<feature type="compositionally biased region" description="Basic and acidic residues" evidence="1">
    <location>
        <begin position="84"/>
        <end position="94"/>
    </location>
</feature>
<dbReference type="InterPro" id="IPR011033">
    <property type="entry name" value="PRC_barrel-like_sf"/>
</dbReference>
<dbReference type="PANTHER" id="PTHR36740:SF1">
    <property type="entry name" value="PRC-BARREL DOMAIN-CONTAINING PROTEIN"/>
    <property type="match status" value="1"/>
</dbReference>
<evidence type="ECO:0008006" key="4">
    <source>
        <dbReference type="Google" id="ProtNLM"/>
    </source>
</evidence>
<dbReference type="Proteomes" id="UP000231279">
    <property type="component" value="Unassembled WGS sequence"/>
</dbReference>
<evidence type="ECO:0000313" key="3">
    <source>
        <dbReference type="Proteomes" id="UP000231279"/>
    </source>
</evidence>
<feature type="compositionally biased region" description="Acidic residues" evidence="1">
    <location>
        <begin position="95"/>
        <end position="110"/>
    </location>
</feature>